<keyword evidence="1" id="KW-0378">Hydrolase</keyword>
<gene>
    <name evidence="4" type="ORF">A2Z86_11705</name>
</gene>
<evidence type="ECO:0000259" key="3">
    <source>
        <dbReference type="SMART" id="SM00646"/>
    </source>
</evidence>
<dbReference type="InterPro" id="IPR002508">
    <property type="entry name" value="MurNAc-LAA_cat"/>
</dbReference>
<dbReference type="SUPFAM" id="SSF53187">
    <property type="entry name" value="Zn-dependent exopeptidases"/>
    <property type="match status" value="1"/>
</dbReference>
<evidence type="ECO:0000256" key="1">
    <source>
        <dbReference type="ARBA" id="ARBA00022801"/>
    </source>
</evidence>
<reference evidence="4 5" key="1">
    <citation type="journal article" date="2016" name="Nat. Commun.">
        <title>Thousands of microbial genomes shed light on interconnected biogeochemical processes in an aquifer system.</title>
        <authorList>
            <person name="Anantharaman K."/>
            <person name="Brown C.T."/>
            <person name="Hug L.A."/>
            <person name="Sharon I."/>
            <person name="Castelle C.J."/>
            <person name="Probst A.J."/>
            <person name="Thomas B.C."/>
            <person name="Singh A."/>
            <person name="Wilkins M.J."/>
            <person name="Karaoz U."/>
            <person name="Brodie E.L."/>
            <person name="Williams K.H."/>
            <person name="Hubbard S.S."/>
            <person name="Banfield J.F."/>
        </authorList>
    </citation>
    <scope>NUCLEOTIDE SEQUENCE [LARGE SCALE GENOMIC DNA]</scope>
</reference>
<evidence type="ECO:0000313" key="4">
    <source>
        <dbReference type="EMBL" id="OGF98642.1"/>
    </source>
</evidence>
<feature type="region of interest" description="Disordered" evidence="2">
    <location>
        <begin position="150"/>
        <end position="169"/>
    </location>
</feature>
<dbReference type="FunFam" id="3.40.630.40:FF:000005">
    <property type="entry name" value="N-acetylmuramoyl-L-alanine amidase (AmiA)"/>
    <property type="match status" value="1"/>
</dbReference>
<evidence type="ECO:0000256" key="2">
    <source>
        <dbReference type="SAM" id="MobiDB-lite"/>
    </source>
</evidence>
<dbReference type="GO" id="GO:0030288">
    <property type="term" value="C:outer membrane-bounded periplasmic space"/>
    <property type="evidence" value="ECO:0007669"/>
    <property type="project" value="TreeGrafter"/>
</dbReference>
<dbReference type="InterPro" id="IPR050695">
    <property type="entry name" value="N-acetylmuramoyl_amidase_3"/>
</dbReference>
<evidence type="ECO:0000313" key="5">
    <source>
        <dbReference type="Proteomes" id="UP000176992"/>
    </source>
</evidence>
<dbReference type="PANTHER" id="PTHR30404:SF0">
    <property type="entry name" value="N-ACETYLMURAMOYL-L-ALANINE AMIDASE AMIC"/>
    <property type="match status" value="1"/>
</dbReference>
<proteinExistence type="predicted"/>
<dbReference type="GO" id="GO:0009253">
    <property type="term" value="P:peptidoglycan catabolic process"/>
    <property type="evidence" value="ECO:0007669"/>
    <property type="project" value="InterPro"/>
</dbReference>
<dbReference type="GO" id="GO:0008745">
    <property type="term" value="F:N-acetylmuramoyl-L-alanine amidase activity"/>
    <property type="evidence" value="ECO:0007669"/>
    <property type="project" value="InterPro"/>
</dbReference>
<comment type="caution">
    <text evidence="4">The sequence shown here is derived from an EMBL/GenBank/DDBJ whole genome shotgun (WGS) entry which is preliminary data.</text>
</comment>
<name>A0A1F5YF16_9BACT</name>
<dbReference type="PANTHER" id="PTHR30404">
    <property type="entry name" value="N-ACETYLMURAMOYL-L-ALANINE AMIDASE"/>
    <property type="match status" value="1"/>
</dbReference>
<dbReference type="SMART" id="SM00646">
    <property type="entry name" value="Ami_3"/>
    <property type="match status" value="1"/>
</dbReference>
<feature type="domain" description="MurNAc-LAA" evidence="3">
    <location>
        <begin position="240"/>
        <end position="394"/>
    </location>
</feature>
<protein>
    <recommendedName>
        <fullName evidence="3">MurNAc-LAA domain-containing protein</fullName>
    </recommendedName>
</protein>
<dbReference type="Proteomes" id="UP000176992">
    <property type="component" value="Unassembled WGS sequence"/>
</dbReference>
<dbReference type="Pfam" id="PF01520">
    <property type="entry name" value="Amidase_3"/>
    <property type="match status" value="1"/>
</dbReference>
<dbReference type="CDD" id="cd02696">
    <property type="entry name" value="MurNAc-LAA"/>
    <property type="match status" value="1"/>
</dbReference>
<dbReference type="Gene3D" id="3.40.630.40">
    <property type="entry name" value="Zn-dependent exopeptidases"/>
    <property type="match status" value="1"/>
</dbReference>
<sequence>MLRILRYIVPALTVFWILPDCLEAAGFTILRQPSKESLELHLYADEQSGYLDLRELAETLGDSLRWERPGEKLVWNIAGHSLVFEERLVFFLGDGHPYQLVAPCRLDGGKFLVPLQLAVEYLPGLVSGRFVYNRLDSRLIDKAGVRGEPAAAGQEKKAAPPAAPKTTTADGKNFRISKVVIDPGHGGKDPGTTGRKYKLDEKNIVLEISKKVAGNLKASKKVEVLLTRDRDVFIPLRDRGKLANESGAGLFVSIHVNAAKNRRVGGSTTYFLDAAKTDQARATAMLENAALDYETEEQDKGRLDEVNLILQDMAQNEYLRESKDLSAFIQSELCGLKELDDRGLDQAGFAVLKGAFMPAALIETAYISNESDEKLLNSAKFKDKLAEAIASGILKYIEHYHKKLASGN</sequence>
<accession>A0A1F5YF16</accession>
<dbReference type="AlphaFoldDB" id="A0A1F5YF16"/>
<organism evidence="4 5">
    <name type="scientific">Candidatus Glassbacteria bacterium GWA2_58_10</name>
    <dbReference type="NCBI Taxonomy" id="1817865"/>
    <lineage>
        <taxon>Bacteria</taxon>
        <taxon>Candidatus Glassiibacteriota</taxon>
    </lineage>
</organism>
<dbReference type="EMBL" id="MFIV01000070">
    <property type="protein sequence ID" value="OGF98642.1"/>
    <property type="molecule type" value="Genomic_DNA"/>
</dbReference>